<sequence>MTTNKPHQKPSPKAAPADDSVSKLEVPPSSSSITTTTMTTQTQSSPKSPRSRSVSHSPSSSKRPSKRSSNSSPVPEQDLPSSLSSSSSSSSSTIPPTTQFSSSSSANPTHSLEEPANKRSRTTLTNSSVDPSHKRRPNRLFGVLTGTLHQFKREQESTRAASLAQKRAEIEARLAHKLKREETQIHDTERKKWLIWEARMIAERIVEGDAQRRTLRSLKRRMASFLYISPSDGENRIITGRDGEKYDTRLAPDIPTCKKSSNENNRKISRRWDHHHDVNDQEINYSIYFLPGKTLPEQEDKLNLQEDQVDDKIDRFDDIWDLKKSTLLHQLETLKQSIRQFS</sequence>
<keyword evidence="12" id="KW-1185">Reference proteome</keyword>
<dbReference type="InterPro" id="IPR006786">
    <property type="entry name" value="Pinin_SDK_MemA"/>
</dbReference>
<protein>
    <recommendedName>
        <fullName evidence="10">Pinin/SDK/MemA protein domain-containing protein</fullName>
    </recommendedName>
</protein>
<dbReference type="Pfam" id="PF04696">
    <property type="entry name" value="Pinin_SDK_memA"/>
    <property type="match status" value="1"/>
</dbReference>
<evidence type="ECO:0000259" key="10">
    <source>
        <dbReference type="Pfam" id="PF04696"/>
    </source>
</evidence>
<comment type="similarity">
    <text evidence="2">Belongs to the pinin family.</text>
</comment>
<feature type="region of interest" description="Disordered" evidence="9">
    <location>
        <begin position="1"/>
        <end position="139"/>
    </location>
</feature>
<comment type="subcellular location">
    <subcellularLocation>
        <location evidence="1">Nucleus</location>
    </subcellularLocation>
</comment>
<dbReference type="GO" id="GO:0071013">
    <property type="term" value="C:catalytic step 2 spliceosome"/>
    <property type="evidence" value="ECO:0007669"/>
    <property type="project" value="TreeGrafter"/>
</dbReference>
<evidence type="ECO:0000313" key="11">
    <source>
        <dbReference type="EMBL" id="SNX83984.1"/>
    </source>
</evidence>
<evidence type="ECO:0000313" key="12">
    <source>
        <dbReference type="Proteomes" id="UP001294444"/>
    </source>
</evidence>
<evidence type="ECO:0000256" key="6">
    <source>
        <dbReference type="ARBA" id="ARBA00023187"/>
    </source>
</evidence>
<keyword evidence="5" id="KW-0804">Transcription</keyword>
<accession>A0AAJ5C4Y8</accession>
<dbReference type="Proteomes" id="UP001294444">
    <property type="component" value="Unassembled WGS sequence"/>
</dbReference>
<keyword evidence="3" id="KW-0507">mRNA processing</keyword>
<keyword evidence="6" id="KW-0508">mRNA splicing</keyword>
<evidence type="ECO:0000256" key="2">
    <source>
        <dbReference type="ARBA" id="ARBA00010386"/>
    </source>
</evidence>
<feature type="compositionally biased region" description="Low complexity" evidence="9">
    <location>
        <begin position="27"/>
        <end position="73"/>
    </location>
</feature>
<evidence type="ECO:0000256" key="7">
    <source>
        <dbReference type="ARBA" id="ARBA00023242"/>
    </source>
</evidence>
<feature type="coiled-coil region" evidence="8">
    <location>
        <begin position="153"/>
        <end position="191"/>
    </location>
</feature>
<keyword evidence="7" id="KW-0539">Nucleus</keyword>
<keyword evidence="4" id="KW-0805">Transcription regulation</keyword>
<keyword evidence="8" id="KW-0175">Coiled coil</keyword>
<dbReference type="EMBL" id="OAPG01000005">
    <property type="protein sequence ID" value="SNX83984.1"/>
    <property type="molecule type" value="Genomic_DNA"/>
</dbReference>
<dbReference type="PANTHER" id="PTHR12707:SF0">
    <property type="entry name" value="PININ"/>
    <property type="match status" value="1"/>
</dbReference>
<dbReference type="GO" id="GO:0006397">
    <property type="term" value="P:mRNA processing"/>
    <property type="evidence" value="ECO:0007669"/>
    <property type="project" value="UniProtKB-KW"/>
</dbReference>
<evidence type="ECO:0000256" key="8">
    <source>
        <dbReference type="SAM" id="Coils"/>
    </source>
</evidence>
<evidence type="ECO:0000256" key="3">
    <source>
        <dbReference type="ARBA" id="ARBA00022664"/>
    </source>
</evidence>
<feature type="domain" description="Pinin/SDK/MemA protein" evidence="10">
    <location>
        <begin position="133"/>
        <end position="225"/>
    </location>
</feature>
<feature type="compositionally biased region" description="Basic residues" evidence="9">
    <location>
        <begin position="1"/>
        <end position="10"/>
    </location>
</feature>
<dbReference type="PANTHER" id="PTHR12707">
    <property type="entry name" value="PINN"/>
    <property type="match status" value="1"/>
</dbReference>
<comment type="caution">
    <text evidence="11">The sequence shown here is derived from an EMBL/GenBank/DDBJ whole genome shotgun (WGS) entry which is preliminary data.</text>
</comment>
<dbReference type="GO" id="GO:0008380">
    <property type="term" value="P:RNA splicing"/>
    <property type="evidence" value="ECO:0007669"/>
    <property type="project" value="UniProtKB-KW"/>
</dbReference>
<evidence type="ECO:0000256" key="4">
    <source>
        <dbReference type="ARBA" id="ARBA00023015"/>
    </source>
</evidence>
<evidence type="ECO:0000256" key="1">
    <source>
        <dbReference type="ARBA" id="ARBA00004123"/>
    </source>
</evidence>
<proteinExistence type="inferred from homology"/>
<evidence type="ECO:0000256" key="9">
    <source>
        <dbReference type="SAM" id="MobiDB-lite"/>
    </source>
</evidence>
<organism evidence="11 12">
    <name type="scientific">Melanopsichium pennsylvanicum</name>
    <dbReference type="NCBI Taxonomy" id="63383"/>
    <lineage>
        <taxon>Eukaryota</taxon>
        <taxon>Fungi</taxon>
        <taxon>Dikarya</taxon>
        <taxon>Basidiomycota</taxon>
        <taxon>Ustilaginomycotina</taxon>
        <taxon>Ustilaginomycetes</taxon>
        <taxon>Ustilaginales</taxon>
        <taxon>Ustilaginaceae</taxon>
        <taxon>Melanopsichium</taxon>
    </lineage>
</organism>
<gene>
    <name evidence="11" type="ORF">MEPE_02692</name>
</gene>
<dbReference type="AlphaFoldDB" id="A0AAJ5C4Y8"/>
<dbReference type="InterPro" id="IPR039853">
    <property type="entry name" value="Pinin"/>
</dbReference>
<reference evidence="11" key="1">
    <citation type="submission" date="2023-10" db="EMBL/GenBank/DDBJ databases">
        <authorList>
            <person name="Guldener U."/>
        </authorList>
    </citation>
    <scope>NUCLEOTIDE SEQUENCE</scope>
    <source>
        <strain evidence="11">Mp4</strain>
    </source>
</reference>
<evidence type="ECO:0000256" key="5">
    <source>
        <dbReference type="ARBA" id="ARBA00023163"/>
    </source>
</evidence>
<feature type="compositionally biased region" description="Low complexity" evidence="9">
    <location>
        <begin position="80"/>
        <end position="105"/>
    </location>
</feature>
<name>A0AAJ5C4Y8_9BASI</name>